<dbReference type="PANTHER" id="PTHR31382">
    <property type="entry name" value="NA(+)/H(+) ANTIPORTER"/>
    <property type="match status" value="1"/>
</dbReference>
<dbReference type="GO" id="GO:0030007">
    <property type="term" value="P:intracellular potassium ion homeostasis"/>
    <property type="evidence" value="ECO:0007669"/>
    <property type="project" value="TreeGrafter"/>
</dbReference>
<sequence>MAWSQIEPTPAHLSYLLLAGFLIIYTLFSNFIRNRLHLSEPPIALLVGIILGPRALGWLSPNFCGVTGCKGETDGLGGWGWGDNVVQEAARFIVGIQVFAIGVELPKFYATRHWKSVAMLLGPVMTFSWLICALFVALLFQTDVATALTVAACLTPTDPVLAASILSNSQFSERIPKRIKDMLAAESGCNDGISFPFLYVGIFALTQSTPGAAIKEYVTITLLWQLAFGTIIGLIIGTAFNKFLRFSDARGYIDHAGFTTFYLLLATLCIGVGSTLGTDDFLVAFGAGYGFARDGWFVKKTKAAHLGQIIDLLLNSAMFVYLGAIIPWYSFQPQSITPWITPGRLIAFLVLVILFRRIPIVLLLYRWIPDIKTFREALFCGHFGPMGLGGIFLAMEARAMLENGTSSPDPHPPRYGRPYTNREKAVEIIWPLVCFITFGSTLIHGLSVLGLSVVTHFTRPKEARAPVLAGEDDPLEGFEHDEGNGDSEPETDDDENIDMATHCSGPRKKSKKLCSKALGIEAQPAFWCSVCKTIDYCQGCVNAKTIRTSCRYENHQLHMYKKPEERQAWKILCLLPVLHHLELARFFFGRANGKSGLLKDTLKELSAYIGEHHAKDDRAAAWQLTARLNDEVEQKQNDAGAEEIKKLPGNAFRHQRVVRMRVLNMKLAWEELQAARQVLVKNENEEALKDLDARVTKMDDLGVQVDWNIDQDPYCSGVELIVANKGQMSRTQTIHEVNDDPRADTGPAVVGTMAPTTRSRAKQPTATKRGTPTDNSRSKNQPTRQTRTPKPPKKPSSATRKLPSRRKSKSPSTAKSPVSSAPTPPFQKLTGFSPTVEDHAIYDQDGTYIGRFSSRSPAKPVFRPGGPQPTPTTPSRTPLKT</sequence>
<dbReference type="InterPro" id="IPR004712">
    <property type="entry name" value="Na+/H+_antiporter_fungi"/>
</dbReference>
<name>A0A9W7W134_9PEZI</name>
<evidence type="ECO:0000256" key="5">
    <source>
        <dbReference type="SAM" id="MobiDB-lite"/>
    </source>
</evidence>
<feature type="region of interest" description="Disordered" evidence="5">
    <location>
        <begin position="465"/>
        <end position="509"/>
    </location>
</feature>
<feature type="transmembrane region" description="Helical" evidence="6">
    <location>
        <begin position="217"/>
        <end position="240"/>
    </location>
</feature>
<dbReference type="GO" id="GO:0036376">
    <property type="term" value="P:sodium ion export across plasma membrane"/>
    <property type="evidence" value="ECO:0007669"/>
    <property type="project" value="InterPro"/>
</dbReference>
<dbReference type="EMBL" id="RIBY02002016">
    <property type="protein sequence ID" value="KAH9826206.1"/>
    <property type="molecule type" value="Genomic_DNA"/>
</dbReference>
<feature type="non-terminal residue" evidence="8">
    <location>
        <position position="881"/>
    </location>
</feature>
<dbReference type="OrthoDB" id="2190219at2759"/>
<keyword evidence="9" id="KW-1185">Reference proteome</keyword>
<evidence type="ECO:0000256" key="6">
    <source>
        <dbReference type="SAM" id="Phobius"/>
    </source>
</evidence>
<evidence type="ECO:0000259" key="7">
    <source>
        <dbReference type="Pfam" id="PF00999"/>
    </source>
</evidence>
<reference evidence="8 9" key="2">
    <citation type="journal article" date="2021" name="Curr. Genet.">
        <title>Genetic response to nitrogen starvation in the aggressive Eucalyptus foliar pathogen Teratosphaeria destructans.</title>
        <authorList>
            <person name="Havenga M."/>
            <person name="Wingfield B.D."/>
            <person name="Wingfield M.J."/>
            <person name="Dreyer L.L."/>
            <person name="Roets F."/>
            <person name="Aylward J."/>
        </authorList>
    </citation>
    <scope>NUCLEOTIDE SEQUENCE [LARGE SCALE GENOMIC DNA]</scope>
    <source>
        <strain evidence="8">CMW44962</strain>
    </source>
</reference>
<feature type="domain" description="Cation/H+ exchanger transmembrane" evidence="7">
    <location>
        <begin position="26"/>
        <end position="448"/>
    </location>
</feature>
<dbReference type="Proteomes" id="UP001138500">
    <property type="component" value="Unassembled WGS sequence"/>
</dbReference>
<dbReference type="Gene3D" id="1.20.1530.20">
    <property type="match status" value="1"/>
</dbReference>
<feature type="transmembrane region" description="Helical" evidence="6">
    <location>
        <begin position="117"/>
        <end position="140"/>
    </location>
</feature>
<dbReference type="GO" id="GO:0015385">
    <property type="term" value="F:sodium:proton antiporter activity"/>
    <property type="evidence" value="ECO:0007669"/>
    <property type="project" value="InterPro"/>
</dbReference>
<feature type="transmembrane region" description="Helical" evidence="6">
    <location>
        <begin position="252"/>
        <end position="275"/>
    </location>
</feature>
<dbReference type="GO" id="GO:0005886">
    <property type="term" value="C:plasma membrane"/>
    <property type="evidence" value="ECO:0007669"/>
    <property type="project" value="InterPro"/>
</dbReference>
<evidence type="ECO:0000313" key="8">
    <source>
        <dbReference type="EMBL" id="KAH9826206.1"/>
    </source>
</evidence>
<evidence type="ECO:0000256" key="3">
    <source>
        <dbReference type="ARBA" id="ARBA00022989"/>
    </source>
</evidence>
<feature type="transmembrane region" description="Helical" evidence="6">
    <location>
        <begin position="310"/>
        <end position="331"/>
    </location>
</feature>
<keyword evidence="3 6" id="KW-1133">Transmembrane helix</keyword>
<feature type="compositionally biased region" description="Polar residues" evidence="5">
    <location>
        <begin position="754"/>
        <end position="780"/>
    </location>
</feature>
<comment type="subcellular location">
    <subcellularLocation>
        <location evidence="1">Membrane</location>
        <topology evidence="1">Multi-pass membrane protein</topology>
    </subcellularLocation>
</comment>
<feature type="transmembrane region" description="Helical" evidence="6">
    <location>
        <begin position="428"/>
        <end position="454"/>
    </location>
</feature>
<feature type="transmembrane region" description="Helical" evidence="6">
    <location>
        <begin position="188"/>
        <end position="205"/>
    </location>
</feature>
<proteinExistence type="predicted"/>
<dbReference type="InterPro" id="IPR038770">
    <property type="entry name" value="Na+/solute_symporter_sf"/>
</dbReference>
<dbReference type="AlphaFoldDB" id="A0A9W7W134"/>
<dbReference type="InterPro" id="IPR006153">
    <property type="entry name" value="Cation/H_exchanger_TM"/>
</dbReference>
<reference evidence="8 9" key="1">
    <citation type="journal article" date="2018" name="IMA Fungus">
        <title>IMA Genome-F 10: Nine draft genome sequences of Claviceps purpurea s.lat., including C. arundinis, C. humidiphila, and C. cf. spartinae, pseudomolecules for the pitch canker pathogen Fusarium circinatum, draft genome of Davidsoniella eucalypti, Grosmannia galeiformis, Quambalaria eucalypti, and Teratosphaeria destructans.</title>
        <authorList>
            <person name="Wingfield B.D."/>
            <person name="Liu M."/>
            <person name="Nguyen H.D."/>
            <person name="Lane F.A."/>
            <person name="Morgan S.W."/>
            <person name="De Vos L."/>
            <person name="Wilken P.M."/>
            <person name="Duong T.A."/>
            <person name="Aylward J."/>
            <person name="Coetzee M.P."/>
            <person name="Dadej K."/>
            <person name="De Beer Z.W."/>
            <person name="Findlay W."/>
            <person name="Havenga M."/>
            <person name="Kolarik M."/>
            <person name="Menzies J.G."/>
            <person name="Naidoo K."/>
            <person name="Pochopski O."/>
            <person name="Shoukouhi P."/>
            <person name="Santana Q.C."/>
            <person name="Seifert K.A."/>
            <person name="Soal N."/>
            <person name="Steenkamp E.T."/>
            <person name="Tatham C.T."/>
            <person name="van der Nest M.A."/>
            <person name="Wingfield M.J."/>
        </authorList>
    </citation>
    <scope>NUCLEOTIDE SEQUENCE [LARGE SCALE GENOMIC DNA]</scope>
    <source>
        <strain evidence="8">CMW44962</strain>
    </source>
</reference>
<evidence type="ECO:0000256" key="1">
    <source>
        <dbReference type="ARBA" id="ARBA00004141"/>
    </source>
</evidence>
<dbReference type="Pfam" id="PF00999">
    <property type="entry name" value="Na_H_Exchanger"/>
    <property type="match status" value="1"/>
</dbReference>
<comment type="caution">
    <text evidence="8">The sequence shown here is derived from an EMBL/GenBank/DDBJ whole genome shotgun (WGS) entry which is preliminary data.</text>
</comment>
<evidence type="ECO:0000313" key="9">
    <source>
        <dbReference type="Proteomes" id="UP001138500"/>
    </source>
</evidence>
<dbReference type="GO" id="GO:0042391">
    <property type="term" value="P:regulation of membrane potential"/>
    <property type="evidence" value="ECO:0007669"/>
    <property type="project" value="InterPro"/>
</dbReference>
<keyword evidence="2 6" id="KW-0812">Transmembrane</keyword>
<feature type="compositionally biased region" description="Low complexity" evidence="5">
    <location>
        <begin position="810"/>
        <end position="821"/>
    </location>
</feature>
<evidence type="ECO:0000256" key="4">
    <source>
        <dbReference type="ARBA" id="ARBA00023136"/>
    </source>
</evidence>
<evidence type="ECO:0000256" key="2">
    <source>
        <dbReference type="ARBA" id="ARBA00022692"/>
    </source>
</evidence>
<gene>
    <name evidence="8" type="ORF">Tdes44962_MAKER10063</name>
</gene>
<feature type="compositionally biased region" description="Acidic residues" evidence="5">
    <location>
        <begin position="484"/>
        <end position="497"/>
    </location>
</feature>
<feature type="transmembrane region" description="Helical" evidence="6">
    <location>
        <begin position="12"/>
        <end position="31"/>
    </location>
</feature>
<keyword evidence="4 6" id="KW-0472">Membrane</keyword>
<protein>
    <submittedName>
        <fullName evidence="8">Na(+)/H(+) antiporter 2</fullName>
    </submittedName>
</protein>
<dbReference type="GO" id="GO:0120029">
    <property type="term" value="P:proton export across plasma membrane"/>
    <property type="evidence" value="ECO:0007669"/>
    <property type="project" value="InterPro"/>
</dbReference>
<feature type="transmembrane region" description="Helical" evidence="6">
    <location>
        <begin position="343"/>
        <end position="365"/>
    </location>
</feature>
<organism evidence="8 9">
    <name type="scientific">Teratosphaeria destructans</name>
    <dbReference type="NCBI Taxonomy" id="418781"/>
    <lineage>
        <taxon>Eukaryota</taxon>
        <taxon>Fungi</taxon>
        <taxon>Dikarya</taxon>
        <taxon>Ascomycota</taxon>
        <taxon>Pezizomycotina</taxon>
        <taxon>Dothideomycetes</taxon>
        <taxon>Dothideomycetidae</taxon>
        <taxon>Mycosphaerellales</taxon>
        <taxon>Teratosphaeriaceae</taxon>
        <taxon>Teratosphaeria</taxon>
    </lineage>
</organism>
<feature type="region of interest" description="Disordered" evidence="5">
    <location>
        <begin position="735"/>
        <end position="881"/>
    </location>
</feature>
<accession>A0A9W7W134</accession>
<dbReference type="PANTHER" id="PTHR31382:SF2">
    <property type="entry name" value="CATION_H+ EXCHANGER DOMAIN-CONTAINING PROTEIN"/>
    <property type="match status" value="1"/>
</dbReference>